<keyword evidence="2" id="KW-1185">Reference proteome</keyword>
<protein>
    <submittedName>
        <fullName evidence="1">Uncharacterized protein</fullName>
    </submittedName>
</protein>
<dbReference type="EMBL" id="CP003876">
    <property type="protein sequence ID" value="AFU02664.1"/>
    <property type="molecule type" value="Genomic_DNA"/>
</dbReference>
<dbReference type="STRING" id="1133849.O3I_023545"/>
<organism evidence="1 2">
    <name type="scientific">Nocardia brasiliensis (strain ATCC 700358 / HUJEG-1)</name>
    <dbReference type="NCBI Taxonomy" id="1133849"/>
    <lineage>
        <taxon>Bacteria</taxon>
        <taxon>Bacillati</taxon>
        <taxon>Actinomycetota</taxon>
        <taxon>Actinomycetes</taxon>
        <taxon>Mycobacteriales</taxon>
        <taxon>Nocardiaceae</taxon>
        <taxon>Nocardia</taxon>
    </lineage>
</organism>
<evidence type="ECO:0000313" key="1">
    <source>
        <dbReference type="EMBL" id="AFU02664.1"/>
    </source>
</evidence>
<dbReference type="AlphaFoldDB" id="K0EZZ5"/>
<accession>K0EZZ5</accession>
<name>K0EZZ5_NOCB7</name>
<sequence>MPFLSFSQRCRALLFTLTPAGAKFSIQRQHMKQTLLPRAHRSEVLLSSRLHSSRMLAIPTQGSTETCRRCGRHEDRT</sequence>
<dbReference type="Proteomes" id="UP000006304">
    <property type="component" value="Chromosome"/>
</dbReference>
<dbReference type="KEGG" id="nbr:O3I_023545"/>
<reference evidence="1 2" key="1">
    <citation type="journal article" date="2012" name="J. Bacteriol.">
        <title>Complete genome sequence of Nocardia brasiliensis HUJEG-1.</title>
        <authorList>
            <person name="Vera-Cabrera L."/>
            <person name="Ortiz-Lopez R."/>
            <person name="Elizondo-Gonzalez R."/>
            <person name="Perez-Maya A.A."/>
            <person name="Ocampo-Candiani J."/>
        </authorList>
    </citation>
    <scope>NUCLEOTIDE SEQUENCE [LARGE SCALE GENOMIC DNA]</scope>
    <source>
        <strain evidence="2">ATCC 700358</strain>
    </source>
</reference>
<evidence type="ECO:0000313" key="2">
    <source>
        <dbReference type="Proteomes" id="UP000006304"/>
    </source>
</evidence>
<dbReference type="HOGENOM" id="CLU_2634533_0_0_11"/>
<proteinExistence type="predicted"/>
<gene>
    <name evidence="1" type="ORF">O3I_023545</name>
</gene>